<dbReference type="GO" id="GO:0005524">
    <property type="term" value="F:ATP binding"/>
    <property type="evidence" value="ECO:0007669"/>
    <property type="project" value="UniProtKB-UniRule"/>
</dbReference>
<evidence type="ECO:0000256" key="4">
    <source>
        <dbReference type="ARBA" id="ARBA00022741"/>
    </source>
</evidence>
<dbReference type="SUPFAM" id="SSF52540">
    <property type="entry name" value="P-loop containing nucleoside triphosphate hydrolases"/>
    <property type="match status" value="1"/>
</dbReference>
<evidence type="ECO:0000256" key="1">
    <source>
        <dbReference type="ARBA" id="ARBA00004202"/>
    </source>
</evidence>
<comment type="function">
    <text evidence="8">ATP-binding (A) component of a common energy-coupling factor (ECF) ABC-transporter complex.</text>
</comment>
<sequence>MEETVVLIEVEKLNYTYASSEKEKVHALKDVSLNIRQGEFVALVGSSGSGKSTFVRHLNGLIKADSGDIRFQGESIYQKKYPISKLRQKVGLVFQYPEHQLFSRSVLADVAFGPRNMGDSKEEAENKAKAALEKVGIGEELFEGSPYELSGGQMRRVAIAGILAMEPEVLVLDEPTAGLDPYVRNQLLNLLKKMQKSGVTILLVSHSMEEVANYADRVVVFNSGRICMDGSPEEVFADKEKIRKAGLEMPQVMEALWQLKEQGIPVHEFTCNEKTAICQIVDIIKKKEA</sequence>
<dbReference type="FunFam" id="3.40.50.300:FF:000224">
    <property type="entry name" value="Energy-coupling factor transporter ATP-binding protein EcfA"/>
    <property type="match status" value="1"/>
</dbReference>
<evidence type="ECO:0000256" key="3">
    <source>
        <dbReference type="ARBA" id="ARBA00022475"/>
    </source>
</evidence>
<keyword evidence="7 8" id="KW-0472">Membrane</keyword>
<evidence type="ECO:0000256" key="8">
    <source>
        <dbReference type="RuleBase" id="RU365104"/>
    </source>
</evidence>
<reference evidence="10" key="2">
    <citation type="journal article" date="2021" name="Sci. Rep.">
        <title>The distribution of antibiotic resistance genes in chicken gut microbiota commensals.</title>
        <authorList>
            <person name="Juricova H."/>
            <person name="Matiasovicova J."/>
            <person name="Kubasova T."/>
            <person name="Cejkova D."/>
            <person name="Rychlik I."/>
        </authorList>
    </citation>
    <scope>NUCLEOTIDE SEQUENCE</scope>
    <source>
        <strain evidence="10">An420c</strain>
    </source>
</reference>
<dbReference type="PANTHER" id="PTHR43553:SF27">
    <property type="entry name" value="ENERGY-COUPLING FACTOR TRANSPORTER ATP-BINDING PROTEIN ECFA2"/>
    <property type="match status" value="1"/>
</dbReference>
<accession>A0A939BAX5</accession>
<evidence type="ECO:0000313" key="10">
    <source>
        <dbReference type="EMBL" id="MBM6825596.1"/>
    </source>
</evidence>
<keyword evidence="5 8" id="KW-0067">ATP-binding</keyword>
<dbReference type="InterPro" id="IPR003439">
    <property type="entry name" value="ABC_transporter-like_ATP-bd"/>
</dbReference>
<evidence type="ECO:0000313" key="11">
    <source>
        <dbReference type="Proteomes" id="UP000713880"/>
    </source>
</evidence>
<gene>
    <name evidence="10" type="ORF">H6A13_00550</name>
</gene>
<reference evidence="10" key="1">
    <citation type="submission" date="2020-08" db="EMBL/GenBank/DDBJ databases">
        <authorList>
            <person name="Cejkova D."/>
            <person name="Kubasova T."/>
            <person name="Jahodarova E."/>
            <person name="Rychlik I."/>
        </authorList>
    </citation>
    <scope>NUCLEOTIDE SEQUENCE</scope>
    <source>
        <strain evidence="10">An420c</strain>
    </source>
</reference>
<keyword evidence="6" id="KW-1278">Translocase</keyword>
<dbReference type="PROSITE" id="PS00211">
    <property type="entry name" value="ABC_TRANSPORTER_1"/>
    <property type="match status" value="1"/>
</dbReference>
<dbReference type="GO" id="GO:0043190">
    <property type="term" value="C:ATP-binding cassette (ABC) transporter complex"/>
    <property type="evidence" value="ECO:0007669"/>
    <property type="project" value="TreeGrafter"/>
</dbReference>
<dbReference type="EMBL" id="JACJLV010000001">
    <property type="protein sequence ID" value="MBM6825596.1"/>
    <property type="molecule type" value="Genomic_DNA"/>
</dbReference>
<dbReference type="Pfam" id="PF00005">
    <property type="entry name" value="ABC_tran"/>
    <property type="match status" value="1"/>
</dbReference>
<comment type="caution">
    <text evidence="10">The sequence shown here is derived from an EMBL/GenBank/DDBJ whole genome shotgun (WGS) entry which is preliminary data.</text>
</comment>
<dbReference type="NCBIfam" id="TIGR04521">
    <property type="entry name" value="ECF_ATPase_2"/>
    <property type="match status" value="1"/>
</dbReference>
<dbReference type="GO" id="GO:0016887">
    <property type="term" value="F:ATP hydrolysis activity"/>
    <property type="evidence" value="ECO:0007669"/>
    <property type="project" value="InterPro"/>
</dbReference>
<dbReference type="SMART" id="SM00382">
    <property type="entry name" value="AAA"/>
    <property type="match status" value="1"/>
</dbReference>
<proteinExistence type="inferred from homology"/>
<dbReference type="GO" id="GO:0042626">
    <property type="term" value="F:ATPase-coupled transmembrane transporter activity"/>
    <property type="evidence" value="ECO:0007669"/>
    <property type="project" value="TreeGrafter"/>
</dbReference>
<feature type="domain" description="ABC transporter" evidence="9">
    <location>
        <begin position="8"/>
        <end position="248"/>
    </location>
</feature>
<evidence type="ECO:0000259" key="9">
    <source>
        <dbReference type="PROSITE" id="PS50893"/>
    </source>
</evidence>
<keyword evidence="11" id="KW-1185">Reference proteome</keyword>
<keyword evidence="3 8" id="KW-1003">Cell membrane</keyword>
<comment type="subunit">
    <text evidence="8">Forms a stable energy-coupling factor (ECF) transporter complex composed of 2 membrane-embedded substrate-binding proteins (S component), 2 ATP-binding proteins (A component) and 2 transmembrane proteins (T component).</text>
</comment>
<dbReference type="InterPro" id="IPR003593">
    <property type="entry name" value="AAA+_ATPase"/>
</dbReference>
<dbReference type="EC" id="7.-.-.-" evidence="8"/>
<dbReference type="InterPro" id="IPR027417">
    <property type="entry name" value="P-loop_NTPase"/>
</dbReference>
<dbReference type="InterPro" id="IPR030946">
    <property type="entry name" value="EcfA2"/>
</dbReference>
<dbReference type="PANTHER" id="PTHR43553">
    <property type="entry name" value="HEAVY METAL TRANSPORTER"/>
    <property type="match status" value="1"/>
</dbReference>
<keyword evidence="4 8" id="KW-0547">Nucleotide-binding</keyword>
<evidence type="ECO:0000256" key="5">
    <source>
        <dbReference type="ARBA" id="ARBA00022840"/>
    </source>
</evidence>
<dbReference type="CDD" id="cd03225">
    <property type="entry name" value="ABC_cobalt_CbiO_domain1"/>
    <property type="match status" value="1"/>
</dbReference>
<evidence type="ECO:0000256" key="6">
    <source>
        <dbReference type="ARBA" id="ARBA00022967"/>
    </source>
</evidence>
<dbReference type="InterPro" id="IPR050095">
    <property type="entry name" value="ECF_ABC_transporter_ATP-bd"/>
</dbReference>
<comment type="subcellular location">
    <subcellularLocation>
        <location evidence="1 8">Cell membrane</location>
        <topology evidence="1 8">Peripheral membrane protein</topology>
    </subcellularLocation>
</comment>
<organism evidence="10 11">
    <name type="scientific">Mordavella massiliensis</name>
    <dbReference type="NCBI Taxonomy" id="1871024"/>
    <lineage>
        <taxon>Bacteria</taxon>
        <taxon>Bacillati</taxon>
        <taxon>Bacillota</taxon>
        <taxon>Clostridia</taxon>
        <taxon>Eubacteriales</taxon>
        <taxon>Clostridiaceae</taxon>
        <taxon>Mordavella</taxon>
    </lineage>
</organism>
<dbReference type="Proteomes" id="UP000713880">
    <property type="component" value="Unassembled WGS sequence"/>
</dbReference>
<dbReference type="Gene3D" id="3.40.50.300">
    <property type="entry name" value="P-loop containing nucleotide triphosphate hydrolases"/>
    <property type="match status" value="1"/>
</dbReference>
<dbReference type="PROSITE" id="PS50893">
    <property type="entry name" value="ABC_TRANSPORTER_2"/>
    <property type="match status" value="1"/>
</dbReference>
<keyword evidence="2 8" id="KW-0813">Transport</keyword>
<name>A0A939BAX5_9CLOT</name>
<dbReference type="InterPro" id="IPR015856">
    <property type="entry name" value="ABC_transpr_CbiO/EcfA_su"/>
</dbReference>
<protein>
    <recommendedName>
        <fullName evidence="8">Energy-coupling factor transporter ATP-binding protein EcfA2</fullName>
        <ecNumber evidence="8">7.-.-.-</ecNumber>
    </recommendedName>
</protein>
<dbReference type="InterPro" id="IPR017871">
    <property type="entry name" value="ABC_transporter-like_CS"/>
</dbReference>
<evidence type="ECO:0000256" key="2">
    <source>
        <dbReference type="ARBA" id="ARBA00022448"/>
    </source>
</evidence>
<comment type="similarity">
    <text evidence="8">Belongs to the ABC transporter superfamily. Energy-coupling factor EcfA family.</text>
</comment>
<evidence type="ECO:0000256" key="7">
    <source>
        <dbReference type="ARBA" id="ARBA00023136"/>
    </source>
</evidence>
<dbReference type="AlphaFoldDB" id="A0A939BAX5"/>